<keyword evidence="7" id="KW-1133">Transmembrane helix</keyword>
<dbReference type="Pfam" id="PF16822">
    <property type="entry name" value="ALGX"/>
    <property type="match status" value="1"/>
</dbReference>
<evidence type="ECO:0000256" key="3">
    <source>
        <dbReference type="ARBA" id="ARBA00022679"/>
    </source>
</evidence>
<evidence type="ECO:0000313" key="10">
    <source>
        <dbReference type="Proteomes" id="UP001283109"/>
    </source>
</evidence>
<feature type="transmembrane region" description="Helical" evidence="7">
    <location>
        <begin position="27"/>
        <end position="46"/>
    </location>
</feature>
<dbReference type="RefSeq" id="WP_318353878.1">
    <property type="nucleotide sequence ID" value="NZ_JAWQEV010000003.1"/>
</dbReference>
<evidence type="ECO:0000256" key="2">
    <source>
        <dbReference type="ARBA" id="ARBA00005182"/>
    </source>
</evidence>
<dbReference type="Proteomes" id="UP001283109">
    <property type="component" value="Unassembled WGS sequence"/>
</dbReference>
<gene>
    <name evidence="9" type="ORF">R8Z58_11370</name>
</gene>
<keyword evidence="7" id="KW-0812">Transmembrane</keyword>
<organism evidence="9 10">
    <name type="scientific">Microbacterium arthrosphaerae</name>
    <dbReference type="NCBI Taxonomy" id="792652"/>
    <lineage>
        <taxon>Bacteria</taxon>
        <taxon>Bacillati</taxon>
        <taxon>Actinomycetota</taxon>
        <taxon>Actinomycetes</taxon>
        <taxon>Micrococcales</taxon>
        <taxon>Microbacteriaceae</taxon>
        <taxon>Microbacterium</taxon>
    </lineage>
</organism>
<proteinExistence type="predicted"/>
<keyword evidence="3" id="KW-0808">Transferase</keyword>
<keyword evidence="10" id="KW-1185">Reference proteome</keyword>
<dbReference type="EMBL" id="JAWQEV010000003">
    <property type="protein sequence ID" value="MDW4573371.1"/>
    <property type="molecule type" value="Genomic_DNA"/>
</dbReference>
<comment type="caution">
    <text evidence="9">The sequence shown here is derived from an EMBL/GenBank/DDBJ whole genome shotgun (WGS) entry which is preliminary data.</text>
</comment>
<protein>
    <recommendedName>
        <fullName evidence="8">AlgX/AlgJ SGNH hydrolase-like domain-containing protein</fullName>
    </recommendedName>
</protein>
<reference evidence="9 10" key="1">
    <citation type="submission" date="2023-11" db="EMBL/GenBank/DDBJ databases">
        <title>Draft genome sequence of Microbacterium arthrosphaerae JCM 30492.</title>
        <authorList>
            <person name="Zhang G."/>
            <person name="Ding Y."/>
        </authorList>
    </citation>
    <scope>NUCLEOTIDE SEQUENCE [LARGE SCALE GENOMIC DNA]</scope>
    <source>
        <strain evidence="9 10">JCM 30492</strain>
    </source>
</reference>
<sequence>MSASGGGDIVHGAGLPSPRWWRRYRDIPLIILAVLSLIAALVGWVTQYRLDEAAAQPAAFAPAPGADDGTFAACGPEAAVPDEQPWIDDAAASEQVWAANADSLDEPVVLGQDGWAFYNDQVEESFSQAVGRRYLTVGEVGAWHDYFSTLAEALDAQGIEFSIQIIPSASTIYPEQLPEWTAGIVGSTPLDQFLAASSDLPVVDFRHDLRAAAASDAVFTPVNSHWTDWGGYVAWETYAACRDATNAADTPFWVPAIDAVESTRVYNEYAAYGVPDAEPAWTVPDFAEDFADVEVVAADGSKVTIDGSKPMDYALLPASTTTEAAKTSAEALILRDSMGNALTPYWGQEFAKTRQELHRYDDWSTPPNYRALVDQYQPDIVIVQLAERHLVNAPPAGVGTGY</sequence>
<keyword evidence="6" id="KW-0016">Alginate biosynthesis</keyword>
<keyword evidence="5" id="KW-0574">Periplasm</keyword>
<evidence type="ECO:0000256" key="4">
    <source>
        <dbReference type="ARBA" id="ARBA00022729"/>
    </source>
</evidence>
<comment type="pathway">
    <text evidence="2">Glycan biosynthesis; alginate biosynthesis.</text>
</comment>
<evidence type="ECO:0000256" key="6">
    <source>
        <dbReference type="ARBA" id="ARBA00022841"/>
    </source>
</evidence>
<feature type="domain" description="AlgX/AlgJ SGNH hydrolase-like" evidence="8">
    <location>
        <begin position="108"/>
        <end position="245"/>
    </location>
</feature>
<evidence type="ECO:0000313" key="9">
    <source>
        <dbReference type="EMBL" id="MDW4573371.1"/>
    </source>
</evidence>
<evidence type="ECO:0000259" key="8">
    <source>
        <dbReference type="Pfam" id="PF16822"/>
    </source>
</evidence>
<keyword evidence="4" id="KW-0732">Signal</keyword>
<evidence type="ECO:0000256" key="1">
    <source>
        <dbReference type="ARBA" id="ARBA00004418"/>
    </source>
</evidence>
<name>A0ABU4H216_9MICO</name>
<evidence type="ECO:0000256" key="5">
    <source>
        <dbReference type="ARBA" id="ARBA00022764"/>
    </source>
</evidence>
<accession>A0ABU4H216</accession>
<keyword evidence="7" id="KW-0472">Membrane</keyword>
<evidence type="ECO:0000256" key="7">
    <source>
        <dbReference type="SAM" id="Phobius"/>
    </source>
</evidence>
<comment type="subcellular location">
    <subcellularLocation>
        <location evidence="1">Periplasm</location>
    </subcellularLocation>
</comment>
<dbReference type="InterPro" id="IPR031811">
    <property type="entry name" value="ALGX/ALGJ_SGNH-like"/>
</dbReference>